<name>A0ABQ9G6X1_9NEOP</name>
<gene>
    <name evidence="2" type="ORF">PR048_031802</name>
</gene>
<evidence type="ECO:0000313" key="3">
    <source>
        <dbReference type="Proteomes" id="UP001159363"/>
    </source>
</evidence>
<dbReference type="EMBL" id="JARBHB010000015">
    <property type="protein sequence ID" value="KAJ8867993.1"/>
    <property type="molecule type" value="Genomic_DNA"/>
</dbReference>
<comment type="caution">
    <text evidence="2">The sequence shown here is derived from an EMBL/GenBank/DDBJ whole genome shotgun (WGS) entry which is preliminary data.</text>
</comment>
<organism evidence="2 3">
    <name type="scientific">Dryococelus australis</name>
    <dbReference type="NCBI Taxonomy" id="614101"/>
    <lineage>
        <taxon>Eukaryota</taxon>
        <taxon>Metazoa</taxon>
        <taxon>Ecdysozoa</taxon>
        <taxon>Arthropoda</taxon>
        <taxon>Hexapoda</taxon>
        <taxon>Insecta</taxon>
        <taxon>Pterygota</taxon>
        <taxon>Neoptera</taxon>
        <taxon>Polyneoptera</taxon>
        <taxon>Phasmatodea</taxon>
        <taxon>Verophasmatodea</taxon>
        <taxon>Anareolatae</taxon>
        <taxon>Phasmatidae</taxon>
        <taxon>Eurycanthinae</taxon>
        <taxon>Dryococelus</taxon>
    </lineage>
</organism>
<sequence length="571" mass="63402">MAEPASHENCSDPIPGWSTRRLSHARNMTDVATVRRFSPGLSAISPQHPPHQRSILGCHVVERGCNVFFGRLSLSVDLVPSLMTSLPQVTFHGRRSPSDSHFDISLPCSACVLHWGAGGSGFESRARHGRGRGGLVVRLLPSHRGESCRTMPLVCGFSRGSPVPSKLAFRRFSVLTSFHAHRLSRRGCLEPPKSLASPPDLLHVSSFSRKYSLQPRRHCTIPQLLISRMSTKWNVAYVEVTLRRGVPAPTRSRRGFLSGLFADLAWTEGAGRVLASSRRLPRLPPRHDTRNCTSIRLKLYVTVPMFVMAAHDKWESCRTMPLVGGFSRGSPVSPAPSFRRCSIFTSITIIGSEDPAVKSRPNLFTPSLLHKAEEYITCHRYTQDDENSTRHFSALRLVAMAHSMCVALYRLSTILLPGLPLMETAMHASMGRVKVLYTNHALELWRQLWKSGSLACFPPKKQRARPCPATITMPLALWCSFVLSSETIPRRAYKQAATIEIFKVPPQFSQCPASSQCSIVLRALTHTQWASLTGFHALSFIHTKNTSSAVVPHLTSRPHTARWPSPKTAGR</sequence>
<accession>A0ABQ9G6X1</accession>
<evidence type="ECO:0000313" key="2">
    <source>
        <dbReference type="EMBL" id="KAJ8867993.1"/>
    </source>
</evidence>
<evidence type="ECO:0000256" key="1">
    <source>
        <dbReference type="SAM" id="MobiDB-lite"/>
    </source>
</evidence>
<reference evidence="2 3" key="1">
    <citation type="submission" date="2023-02" db="EMBL/GenBank/DDBJ databases">
        <title>LHISI_Scaffold_Assembly.</title>
        <authorList>
            <person name="Stuart O.P."/>
            <person name="Cleave R."/>
            <person name="Magrath M.J.L."/>
            <person name="Mikheyev A.S."/>
        </authorList>
    </citation>
    <scope>NUCLEOTIDE SEQUENCE [LARGE SCALE GENOMIC DNA]</scope>
    <source>
        <strain evidence="2">Daus_M_001</strain>
        <tissue evidence="2">Leg muscle</tissue>
    </source>
</reference>
<keyword evidence="3" id="KW-1185">Reference proteome</keyword>
<dbReference type="Proteomes" id="UP001159363">
    <property type="component" value="Chromosome 14"/>
</dbReference>
<feature type="region of interest" description="Disordered" evidence="1">
    <location>
        <begin position="551"/>
        <end position="571"/>
    </location>
</feature>
<proteinExistence type="predicted"/>
<protein>
    <submittedName>
        <fullName evidence="2">Uncharacterized protein</fullName>
    </submittedName>
</protein>